<gene>
    <name evidence="1" type="ORF">SPRG_08664</name>
</gene>
<dbReference type="VEuPathDB" id="FungiDB:SPRG_08664"/>
<accession>A0A067CHH6</accession>
<proteinExistence type="predicted"/>
<dbReference type="Proteomes" id="UP000030745">
    <property type="component" value="Unassembled WGS sequence"/>
</dbReference>
<dbReference type="EMBL" id="KK583227">
    <property type="protein sequence ID" value="KDO26011.1"/>
    <property type="molecule type" value="Genomic_DNA"/>
</dbReference>
<dbReference type="AlphaFoldDB" id="A0A067CHH6"/>
<protein>
    <submittedName>
        <fullName evidence="1">Uncharacterized protein</fullName>
    </submittedName>
</protein>
<dbReference type="OrthoDB" id="185024at2759"/>
<reference evidence="1 2" key="1">
    <citation type="journal article" date="2013" name="PLoS Genet.">
        <title>Distinctive expansion of potential virulence genes in the genome of the oomycete fish pathogen Saprolegnia parasitica.</title>
        <authorList>
            <person name="Jiang R.H."/>
            <person name="de Bruijn I."/>
            <person name="Haas B.J."/>
            <person name="Belmonte R."/>
            <person name="Lobach L."/>
            <person name="Christie J."/>
            <person name="van den Ackerveken G."/>
            <person name="Bottin A."/>
            <person name="Bulone V."/>
            <person name="Diaz-Moreno S.M."/>
            <person name="Dumas B."/>
            <person name="Fan L."/>
            <person name="Gaulin E."/>
            <person name="Govers F."/>
            <person name="Grenville-Briggs L.J."/>
            <person name="Horner N.R."/>
            <person name="Levin J.Z."/>
            <person name="Mammella M."/>
            <person name="Meijer H.J."/>
            <person name="Morris P."/>
            <person name="Nusbaum C."/>
            <person name="Oome S."/>
            <person name="Phillips A.J."/>
            <person name="van Rooyen D."/>
            <person name="Rzeszutek E."/>
            <person name="Saraiva M."/>
            <person name="Secombes C.J."/>
            <person name="Seidl M.F."/>
            <person name="Snel B."/>
            <person name="Stassen J.H."/>
            <person name="Sykes S."/>
            <person name="Tripathy S."/>
            <person name="van den Berg H."/>
            <person name="Vega-Arreguin J.C."/>
            <person name="Wawra S."/>
            <person name="Young S.K."/>
            <person name="Zeng Q."/>
            <person name="Dieguez-Uribeondo J."/>
            <person name="Russ C."/>
            <person name="Tyler B.M."/>
            <person name="van West P."/>
        </authorList>
    </citation>
    <scope>NUCLEOTIDE SEQUENCE [LARGE SCALE GENOMIC DNA]</scope>
    <source>
        <strain evidence="1 2">CBS 223.65</strain>
    </source>
</reference>
<dbReference type="KEGG" id="spar:SPRG_08664"/>
<dbReference type="RefSeq" id="XP_012203298.1">
    <property type="nucleotide sequence ID" value="XM_012347908.1"/>
</dbReference>
<dbReference type="GeneID" id="24130878"/>
<sequence>MGDPTSPHIVLSGVATDAVDVEDSILINVTAHSIKAKRCVLYNVTSEDINGFELADGTSHLSICGGDAWKTTLDKNVHSFEQIYVLNEEADVTEIEKLCQDEHHRIRELLHPTTTTNTNGAIYDSSNEN</sequence>
<organism evidence="1 2">
    <name type="scientific">Saprolegnia parasitica (strain CBS 223.65)</name>
    <dbReference type="NCBI Taxonomy" id="695850"/>
    <lineage>
        <taxon>Eukaryota</taxon>
        <taxon>Sar</taxon>
        <taxon>Stramenopiles</taxon>
        <taxon>Oomycota</taxon>
        <taxon>Saprolegniomycetes</taxon>
        <taxon>Saprolegniales</taxon>
        <taxon>Saprolegniaceae</taxon>
        <taxon>Saprolegnia</taxon>
    </lineage>
</organism>
<evidence type="ECO:0000313" key="1">
    <source>
        <dbReference type="EMBL" id="KDO26011.1"/>
    </source>
</evidence>
<evidence type="ECO:0000313" key="2">
    <source>
        <dbReference type="Proteomes" id="UP000030745"/>
    </source>
</evidence>
<name>A0A067CHH6_SAPPC</name>
<keyword evidence="2" id="KW-1185">Reference proteome</keyword>